<evidence type="ECO:0000256" key="3">
    <source>
        <dbReference type="ARBA" id="ARBA00005438"/>
    </source>
</evidence>
<keyword evidence="9 15" id="KW-0418">Kinase</keyword>
<dbReference type="InterPro" id="IPR002891">
    <property type="entry name" value="APS"/>
</dbReference>
<dbReference type="InterPro" id="IPR009001">
    <property type="entry name" value="Transl_elong_EF1A/Init_IF2_C"/>
</dbReference>
<reference evidence="17 18" key="2">
    <citation type="journal article" date="2012" name="Int. J. Syst. Evol. Microbiol.">
        <title>Magnetococcus marinus gen. nov., sp. nov., a marine, magnetotactic bacterium that represents a novel lineage (Magnetococcaceae fam. nov.; Magnetococcales ord. nov.) at the base of the Alphaproteobacteria.</title>
        <authorList>
            <person name="Bazylinski D.A."/>
            <person name="Williams T.J."/>
            <person name="Lefevre C.T."/>
            <person name="Berg R.J."/>
            <person name="Zhang C.L."/>
            <person name="Bowser S.S."/>
            <person name="Dean A.J."/>
            <person name="Beveridge T.J."/>
        </authorList>
    </citation>
    <scope>NUCLEOTIDE SEQUENCE [LARGE SCALE GENOMIC DNA]</scope>
    <source>
        <strain evidence="18">ATCC BAA-1437 / JCM 17883 / MC-1</strain>
    </source>
</reference>
<sequence length="634" mass="69087">MVDLHTPPAHFDMQAFVGQQNQKDLLRLLTCGSVDDGKSTLLGRLLYDSKRVMEDQLTALVADSSRFGTTGAGELDLALLVDGLAAEREQGITIDVAYRFLSTERRTFIVADAPGHEQYTRNMATAASTAELAIILVDASKGILTQTRRHSFIVGLMGIKSVVLAVNKMDLVGYQEAPFVALVQAYEALAQRLGITSLQAIPLAALTGEHVVQRQGHMPWYSGPTLLEYLESVPVEQEASQAPLRMPVQWVNRPHADFRGFAGTLAAGEVRPGDDVVVLPSGKLSQVSRIVSMDGPLQQAVAGDAVTLVLADALDVSRGDVIAQANARPEVADQFAAHLLWMSEAALLPGRAYLLRIGTAQVTAQVTKIKHKINVNTGEQMAAAHLELNDVAVCNLALDRAVPFEPYKVNRSLGGFILVDRMSHATVGCGMVDFALRRAANIHQHDMKVDRAARAAANGQRPCVLWFTGLSGSGKSTVADLVEQKLYRMQRRTMTLDGDNVRHGLNRDLGFKDEDRVENIRRIAEVAKLMVEAGLIVCVSFISPFRNERRMARELMGAGAFYEIFVDASLAVCEQRDPKGLYKKARLGEIPNFTGISSPYEAPQTPDLHLAAGDETPEQLADQVVHFLQQQGVI</sequence>
<dbReference type="GO" id="GO:0005524">
    <property type="term" value="F:ATP binding"/>
    <property type="evidence" value="ECO:0007669"/>
    <property type="project" value="UniProtKB-UniRule"/>
</dbReference>
<dbReference type="STRING" id="156889.Mmc1_1018"/>
<dbReference type="GO" id="GO:0003924">
    <property type="term" value="F:GTPase activity"/>
    <property type="evidence" value="ECO:0007669"/>
    <property type="project" value="InterPro"/>
</dbReference>
<evidence type="ECO:0000256" key="7">
    <source>
        <dbReference type="ARBA" id="ARBA00022695"/>
    </source>
</evidence>
<evidence type="ECO:0000313" key="18">
    <source>
        <dbReference type="Proteomes" id="UP000002586"/>
    </source>
</evidence>
<dbReference type="Gene3D" id="2.40.30.10">
    <property type="entry name" value="Translation factors"/>
    <property type="match status" value="2"/>
</dbReference>
<dbReference type="UniPathway" id="UPA00140">
    <property type="reaction ID" value="UER00204"/>
</dbReference>
<dbReference type="KEGG" id="mgm:Mmc1_1018"/>
<dbReference type="PANTHER" id="PTHR23115">
    <property type="entry name" value="TRANSLATION FACTOR"/>
    <property type="match status" value="1"/>
</dbReference>
<comment type="subunit">
    <text evidence="14">Heterodimer composed of CysD, the smaller subunit, and CysN.</text>
</comment>
<dbReference type="SUPFAM" id="SSF50447">
    <property type="entry name" value="Translation proteins"/>
    <property type="match status" value="1"/>
</dbReference>
<dbReference type="InterPro" id="IPR054696">
    <property type="entry name" value="GTP-eEF1A_C"/>
</dbReference>
<comment type="similarity">
    <text evidence="14">Belongs to the TRAFAC class translation factor GTPase superfamily. Classic translation factor GTPase family. CysN/NodQ subfamily.</text>
</comment>
<dbReference type="AlphaFoldDB" id="A0L6E3"/>
<dbReference type="CDD" id="cd04166">
    <property type="entry name" value="CysN_ATPS"/>
    <property type="match status" value="1"/>
</dbReference>
<dbReference type="InterPro" id="IPR000795">
    <property type="entry name" value="T_Tr_GTP-bd_dom"/>
</dbReference>
<keyword evidence="5" id="KW-0536">Nodulation</keyword>
<evidence type="ECO:0000256" key="11">
    <source>
        <dbReference type="ARBA" id="ARBA00023134"/>
    </source>
</evidence>
<evidence type="ECO:0000256" key="12">
    <source>
        <dbReference type="ARBA" id="ARBA00023268"/>
    </source>
</evidence>
<keyword evidence="15" id="KW-0597">Phosphoprotein</keyword>
<dbReference type="eggNOG" id="COG2895">
    <property type="taxonomic scope" value="Bacteria"/>
</dbReference>
<feature type="active site" description="Phosphoserine intermediate" evidence="15">
    <location>
        <position position="543"/>
    </location>
</feature>
<evidence type="ECO:0000256" key="14">
    <source>
        <dbReference type="HAMAP-Rule" id="MF_00062"/>
    </source>
</evidence>
<dbReference type="EC" id="2.7.1.25" evidence="15"/>
<proteinExistence type="inferred from homology"/>
<reference evidence="18" key="1">
    <citation type="journal article" date="2009" name="Appl. Environ. Microbiol.">
        <title>Complete genome sequence of the chemolithoautotrophic marine magnetotactic coccus strain MC-1.</title>
        <authorList>
            <person name="Schubbe S."/>
            <person name="Williams T.J."/>
            <person name="Xie G."/>
            <person name="Kiss H.E."/>
            <person name="Brettin T.S."/>
            <person name="Martinez D."/>
            <person name="Ross C.A."/>
            <person name="Schuler D."/>
            <person name="Cox B.L."/>
            <person name="Nealson K.H."/>
            <person name="Bazylinski D.A."/>
        </authorList>
    </citation>
    <scope>NUCLEOTIDE SEQUENCE [LARGE SCALE GENOMIC DNA]</scope>
    <source>
        <strain evidence="18">ATCC BAA-1437 / JCM 17883 / MC-1</strain>
    </source>
</reference>
<feature type="binding site" evidence="14">
    <location>
        <begin position="167"/>
        <end position="170"/>
    </location>
    <ligand>
        <name>GTP</name>
        <dbReference type="ChEBI" id="CHEBI:37565"/>
    </ligand>
</feature>
<comment type="catalytic activity">
    <reaction evidence="1 15">
        <text>adenosine 5'-phosphosulfate + ATP = 3'-phosphoadenylyl sulfate + ADP + H(+)</text>
        <dbReference type="Rhea" id="RHEA:24152"/>
        <dbReference type="ChEBI" id="CHEBI:15378"/>
        <dbReference type="ChEBI" id="CHEBI:30616"/>
        <dbReference type="ChEBI" id="CHEBI:58243"/>
        <dbReference type="ChEBI" id="CHEBI:58339"/>
        <dbReference type="ChEBI" id="CHEBI:456216"/>
        <dbReference type="EC" id="2.7.1.25"/>
    </reaction>
</comment>
<dbReference type="InterPro" id="IPR041757">
    <property type="entry name" value="CysN_GTP-bd"/>
</dbReference>
<evidence type="ECO:0000256" key="5">
    <source>
        <dbReference type="ARBA" id="ARBA00022458"/>
    </source>
</evidence>
<dbReference type="GO" id="GO:0004781">
    <property type="term" value="F:sulfate adenylyltransferase (ATP) activity"/>
    <property type="evidence" value="ECO:0007669"/>
    <property type="project" value="UniProtKB-UniRule"/>
</dbReference>
<comment type="similarity">
    <text evidence="15">Belongs to the APS kinase family.</text>
</comment>
<dbReference type="NCBIfam" id="TIGR00455">
    <property type="entry name" value="apsK"/>
    <property type="match status" value="1"/>
</dbReference>
<dbReference type="CDD" id="cd03695">
    <property type="entry name" value="CysN_NodQ_II"/>
    <property type="match status" value="1"/>
</dbReference>
<dbReference type="InterPro" id="IPR059117">
    <property type="entry name" value="APS_kinase_dom"/>
</dbReference>
<dbReference type="Pfam" id="PF22594">
    <property type="entry name" value="GTP-eEF1A_C"/>
    <property type="match status" value="1"/>
</dbReference>
<feature type="binding site" evidence="14">
    <location>
        <begin position="112"/>
        <end position="116"/>
    </location>
    <ligand>
        <name>GTP</name>
        <dbReference type="ChEBI" id="CHEBI:37565"/>
    </ligand>
</feature>
<evidence type="ECO:0000256" key="6">
    <source>
        <dbReference type="ARBA" id="ARBA00022679"/>
    </source>
</evidence>
<dbReference type="RefSeq" id="WP_011712693.1">
    <property type="nucleotide sequence ID" value="NC_008576.1"/>
</dbReference>
<dbReference type="eggNOG" id="COG0529">
    <property type="taxonomic scope" value="Bacteria"/>
</dbReference>
<evidence type="ECO:0000256" key="9">
    <source>
        <dbReference type="ARBA" id="ARBA00022777"/>
    </source>
</evidence>
<comment type="similarity">
    <text evidence="4">In the N-terminal section; belongs to the TRAFAC class translation factor GTPase superfamily. Classic translation factor GTPase family. CysN/NodQ subfamily.</text>
</comment>
<dbReference type="InterPro" id="IPR004161">
    <property type="entry name" value="EFTu-like_2"/>
</dbReference>
<keyword evidence="7 14" id="KW-0548">Nucleotidyltransferase</keyword>
<evidence type="ECO:0000259" key="16">
    <source>
        <dbReference type="PROSITE" id="PS51722"/>
    </source>
</evidence>
<dbReference type="SUPFAM" id="SSF52540">
    <property type="entry name" value="P-loop containing nucleoside triphosphate hydrolases"/>
    <property type="match status" value="2"/>
</dbReference>
<evidence type="ECO:0000256" key="8">
    <source>
        <dbReference type="ARBA" id="ARBA00022741"/>
    </source>
</evidence>
<dbReference type="PRINTS" id="PR00315">
    <property type="entry name" value="ELONGATNFCT"/>
</dbReference>
<dbReference type="HOGENOM" id="CLU_007265_5_3_5"/>
<dbReference type="OrthoDB" id="9804504at2"/>
<dbReference type="PROSITE" id="PS51722">
    <property type="entry name" value="G_TR_2"/>
    <property type="match status" value="1"/>
</dbReference>
<dbReference type="GO" id="GO:0000103">
    <property type="term" value="P:sulfate assimilation"/>
    <property type="evidence" value="ECO:0007669"/>
    <property type="project" value="UniProtKB-UniRule"/>
</dbReference>
<dbReference type="SUPFAM" id="SSF50465">
    <property type="entry name" value="EF-Tu/eEF-1alpha/eIF2-gamma C-terminal domain"/>
    <property type="match status" value="1"/>
</dbReference>
<dbReference type="Pfam" id="PF00009">
    <property type="entry name" value="GTP_EFTU"/>
    <property type="match status" value="1"/>
</dbReference>
<feature type="binding site" evidence="15">
    <location>
        <begin position="469"/>
        <end position="476"/>
    </location>
    <ligand>
        <name>ATP</name>
        <dbReference type="ChEBI" id="CHEBI:30616"/>
    </ligand>
</feature>
<accession>A0L6E3</accession>
<keyword evidence="18" id="KW-1185">Reference proteome</keyword>
<comment type="catalytic activity">
    <reaction evidence="13 14">
        <text>sulfate + ATP + H(+) = adenosine 5'-phosphosulfate + diphosphate</text>
        <dbReference type="Rhea" id="RHEA:18133"/>
        <dbReference type="ChEBI" id="CHEBI:15378"/>
        <dbReference type="ChEBI" id="CHEBI:16189"/>
        <dbReference type="ChEBI" id="CHEBI:30616"/>
        <dbReference type="ChEBI" id="CHEBI:33019"/>
        <dbReference type="ChEBI" id="CHEBI:58243"/>
        <dbReference type="EC" id="2.7.7.4"/>
    </reaction>
</comment>
<dbReference type="FunFam" id="3.40.50.300:FF:000212">
    <property type="entry name" value="Adenylyl-sulfate kinase"/>
    <property type="match status" value="1"/>
</dbReference>
<dbReference type="GO" id="GO:0004020">
    <property type="term" value="F:adenylylsulfate kinase activity"/>
    <property type="evidence" value="ECO:0007669"/>
    <property type="project" value="UniProtKB-UniRule"/>
</dbReference>
<dbReference type="InterPro" id="IPR044139">
    <property type="entry name" value="CysN_NoDQ_III"/>
</dbReference>
<dbReference type="PROSITE" id="PS00301">
    <property type="entry name" value="G_TR_1"/>
    <property type="match status" value="1"/>
</dbReference>
<dbReference type="NCBIfam" id="NF003013">
    <property type="entry name" value="PRK03846.1"/>
    <property type="match status" value="1"/>
</dbReference>
<comment type="similarity">
    <text evidence="3">In the C-terminal section; belongs to the APS kinase family.</text>
</comment>
<evidence type="ECO:0000256" key="2">
    <source>
        <dbReference type="ARBA" id="ARBA00002357"/>
    </source>
</evidence>
<dbReference type="InterPro" id="IPR027417">
    <property type="entry name" value="P-loop_NTPase"/>
</dbReference>
<dbReference type="InterPro" id="IPR009000">
    <property type="entry name" value="Transl_B-barrel_sf"/>
</dbReference>
<dbReference type="EMBL" id="CP000471">
    <property type="protein sequence ID" value="ABK43536.1"/>
    <property type="molecule type" value="Genomic_DNA"/>
</dbReference>
<organism evidence="17 18">
    <name type="scientific">Magnetococcus marinus (strain ATCC BAA-1437 / JCM 17883 / MC-1)</name>
    <dbReference type="NCBI Taxonomy" id="156889"/>
    <lineage>
        <taxon>Bacteria</taxon>
        <taxon>Pseudomonadati</taxon>
        <taxon>Pseudomonadota</taxon>
        <taxon>Magnetococcia</taxon>
        <taxon>Magnetococcales</taxon>
        <taxon>Magnetococcaceae</taxon>
        <taxon>Magnetococcus</taxon>
    </lineage>
</organism>
<dbReference type="Pfam" id="PF03144">
    <property type="entry name" value="GTP_EFTU_D2"/>
    <property type="match status" value="1"/>
</dbReference>
<dbReference type="Proteomes" id="UP000002586">
    <property type="component" value="Chromosome"/>
</dbReference>
<comment type="pathway">
    <text evidence="15">Sulfur metabolism; hydrogen sulfide biosynthesis; sulfite from sulfate: step 2/3.</text>
</comment>
<keyword evidence="12" id="KW-0511">Multifunctional enzyme</keyword>
<dbReference type="EC" id="2.7.7.4" evidence="14"/>
<evidence type="ECO:0000256" key="10">
    <source>
        <dbReference type="ARBA" id="ARBA00022840"/>
    </source>
</evidence>
<evidence type="ECO:0000256" key="4">
    <source>
        <dbReference type="ARBA" id="ARBA00007237"/>
    </source>
</evidence>
<dbReference type="CDD" id="cd04095">
    <property type="entry name" value="CysN_NoDQ_III"/>
    <property type="match status" value="1"/>
</dbReference>
<keyword evidence="10 14" id="KW-0067">ATP-binding</keyword>
<keyword evidence="6 14" id="KW-0808">Transferase</keyword>
<dbReference type="InterPro" id="IPR031157">
    <property type="entry name" value="G_TR_CS"/>
</dbReference>
<dbReference type="InterPro" id="IPR011779">
    <property type="entry name" value="SO4_adenylTrfase_lsu"/>
</dbReference>
<evidence type="ECO:0000313" key="17">
    <source>
        <dbReference type="EMBL" id="ABK43536.1"/>
    </source>
</evidence>
<dbReference type="GO" id="GO:0005525">
    <property type="term" value="F:GTP binding"/>
    <property type="evidence" value="ECO:0007669"/>
    <property type="project" value="UniProtKB-UniRule"/>
</dbReference>
<feature type="binding site" evidence="14">
    <location>
        <begin position="32"/>
        <end position="39"/>
    </location>
    <ligand>
        <name>GTP</name>
        <dbReference type="ChEBI" id="CHEBI:37565"/>
    </ligand>
</feature>
<evidence type="ECO:0000256" key="15">
    <source>
        <dbReference type="HAMAP-Rule" id="MF_00065"/>
    </source>
</evidence>
<dbReference type="NCBIfam" id="NF003478">
    <property type="entry name" value="PRK05124.1"/>
    <property type="match status" value="1"/>
</dbReference>
<protein>
    <recommendedName>
        <fullName evidence="14 15">Multifunctional fusion protein</fullName>
    </recommendedName>
    <domain>
        <recommendedName>
            <fullName evidence="14">Sulfate adenylyltransferase subunit 1</fullName>
            <ecNumber evidence="14">2.7.7.4</ecNumber>
        </recommendedName>
        <alternativeName>
            <fullName evidence="14">ATP-sulfurylase large subunit</fullName>
        </alternativeName>
        <alternativeName>
            <fullName evidence="14">Sulfate adenylate transferase</fullName>
            <shortName evidence="14">SAT</shortName>
        </alternativeName>
    </domain>
    <domain>
        <recommendedName>
            <fullName evidence="15">Adenylyl-sulfate kinase</fullName>
            <ecNumber evidence="15">2.7.1.25</ecNumber>
        </recommendedName>
        <alternativeName>
            <fullName evidence="15">APS kinase</fullName>
        </alternativeName>
        <alternativeName>
            <fullName evidence="15">ATP adenosine-5'-phosphosulfate 3'-phosphotransferase</fullName>
        </alternativeName>
        <alternativeName>
            <fullName evidence="15">Adenosine-5'-phosphosulfate kinase</fullName>
        </alternativeName>
    </domain>
</protein>
<evidence type="ECO:0000256" key="13">
    <source>
        <dbReference type="ARBA" id="ARBA00049370"/>
    </source>
</evidence>
<dbReference type="FunFam" id="3.40.50.300:FF:000119">
    <property type="entry name" value="Sulfate adenylyltransferase subunit 1"/>
    <property type="match status" value="1"/>
</dbReference>
<keyword evidence="8 14" id="KW-0547">Nucleotide-binding</keyword>
<dbReference type="CDD" id="cd02027">
    <property type="entry name" value="APSK"/>
    <property type="match status" value="1"/>
</dbReference>
<dbReference type="NCBIfam" id="NF004035">
    <property type="entry name" value="PRK05506.1"/>
    <property type="match status" value="1"/>
</dbReference>
<dbReference type="Gene3D" id="3.40.50.300">
    <property type="entry name" value="P-loop containing nucleotide triphosphate hydrolases"/>
    <property type="match status" value="2"/>
</dbReference>
<dbReference type="GO" id="GO:0070814">
    <property type="term" value="P:hydrogen sulfide biosynthetic process"/>
    <property type="evidence" value="ECO:0007669"/>
    <property type="project" value="UniProtKB-UniRule"/>
</dbReference>
<name>A0L6E3_MAGMM</name>
<feature type="domain" description="Tr-type G" evidence="16">
    <location>
        <begin position="23"/>
        <end position="238"/>
    </location>
</feature>
<dbReference type="HAMAP" id="MF_00065">
    <property type="entry name" value="Adenylyl_sulf_kinase"/>
    <property type="match status" value="1"/>
</dbReference>
<evidence type="ECO:0000256" key="1">
    <source>
        <dbReference type="ARBA" id="ARBA00001823"/>
    </source>
</evidence>
<comment type="function">
    <text evidence="15">Catalyzes the synthesis of activated sulfate.</text>
</comment>
<dbReference type="Pfam" id="PF01583">
    <property type="entry name" value="APS_kinase"/>
    <property type="match status" value="1"/>
</dbReference>
<comment type="function">
    <text evidence="14">With CysD forms the ATP sulfurylase (ATPS) that catalyzes the adenylation of sulfate producing adenosine 5'-phosphosulfate (APS) and diphosphate, the first enzymatic step in sulfur assimilation pathway. APS synthesis involves the formation of a high-energy phosphoric-sulfuric acid anhydride bond driven by GTP hydrolysis by CysN coupled to ATP hydrolysis by CysD.</text>
</comment>
<comment type="pathway">
    <text evidence="14">Sulfur metabolism; hydrogen sulfide biosynthesis; sulfite from sulfate: step 1/3.</text>
</comment>
<comment type="function">
    <text evidence="2">APS kinase catalyzes the synthesis of activated sulfate.</text>
</comment>
<dbReference type="NCBIfam" id="TIGR02034">
    <property type="entry name" value="CysN"/>
    <property type="match status" value="1"/>
</dbReference>
<dbReference type="HAMAP" id="MF_00062">
    <property type="entry name" value="Sulf_adenylyltr_sub1"/>
    <property type="match status" value="1"/>
</dbReference>
<keyword evidence="11 14" id="KW-0342">GTP-binding</keyword>
<dbReference type="InterPro" id="IPR050100">
    <property type="entry name" value="TRAFAC_GTPase_members"/>
</dbReference>
<gene>
    <name evidence="15" type="primary">cysC</name>
    <name evidence="14" type="synonym">cysN</name>
    <name evidence="17" type="ordered locus">Mmc1_1018</name>
</gene>
<dbReference type="InterPro" id="IPR044138">
    <property type="entry name" value="CysN_II"/>
</dbReference>